<keyword evidence="2" id="KW-1185">Reference proteome</keyword>
<reference evidence="1" key="1">
    <citation type="submission" date="2022-08" db="EMBL/GenBank/DDBJ databases">
        <title>Draft genome sequencing of Roseisolibacter agri AW1220.</title>
        <authorList>
            <person name="Tobiishi Y."/>
            <person name="Tonouchi A."/>
        </authorList>
    </citation>
    <scope>NUCLEOTIDE SEQUENCE</scope>
    <source>
        <strain evidence="1">AW1220</strain>
    </source>
</reference>
<evidence type="ECO:0000313" key="1">
    <source>
        <dbReference type="EMBL" id="GLC27693.1"/>
    </source>
</evidence>
<dbReference type="InterPro" id="IPR050484">
    <property type="entry name" value="Transf_Hexapept/Carb_Anhydrase"/>
</dbReference>
<dbReference type="AlphaFoldDB" id="A0AA37QIW8"/>
<dbReference type="SUPFAM" id="SSF51161">
    <property type="entry name" value="Trimeric LpxA-like enzymes"/>
    <property type="match status" value="1"/>
</dbReference>
<dbReference type="InterPro" id="IPR011004">
    <property type="entry name" value="Trimer_LpxA-like_sf"/>
</dbReference>
<dbReference type="Proteomes" id="UP001161325">
    <property type="component" value="Unassembled WGS sequence"/>
</dbReference>
<proteinExistence type="predicted"/>
<gene>
    <name evidence="1" type="primary">paaY</name>
    <name evidence="1" type="ORF">rosag_42060</name>
</gene>
<dbReference type="InterPro" id="IPR001451">
    <property type="entry name" value="Hexapep"/>
</dbReference>
<dbReference type="CDD" id="cd04745">
    <property type="entry name" value="LbH_paaY_like"/>
    <property type="match status" value="1"/>
</dbReference>
<dbReference type="Pfam" id="PF00132">
    <property type="entry name" value="Hexapep"/>
    <property type="match status" value="2"/>
</dbReference>
<name>A0AA37QIW8_9BACT</name>
<dbReference type="PANTHER" id="PTHR13061">
    <property type="entry name" value="DYNACTIN SUBUNIT P25"/>
    <property type="match status" value="1"/>
</dbReference>
<sequence length="215" mass="22863">MSIYAFEDFVPVVHESAYVHPNATVTGHVTIGRDVYIGPGAAIRGDWGGIVIEDGCNVQECCTVHMFPGVTVVLEEGAHVGHGAVVHGARIGRNALVGMNAVVMDHAHVGAGSVVGALCFVPTGMQIPERKVVVGNPARIVKDVSDEMLAWKTEGTRLYQGLPRRLHDTLRECAPLRALTPEQAARRDAQAATYRTWHETRAGGAAAAPGDRTGD</sequence>
<dbReference type="RefSeq" id="WP_284352127.1">
    <property type="nucleotide sequence ID" value="NZ_BRXS01000006.1"/>
</dbReference>
<protein>
    <submittedName>
        <fullName evidence="1">Phenylacetic acid degradation protein PaaY</fullName>
    </submittedName>
</protein>
<comment type="caution">
    <text evidence="1">The sequence shown here is derived from an EMBL/GenBank/DDBJ whole genome shotgun (WGS) entry which is preliminary data.</text>
</comment>
<dbReference type="PANTHER" id="PTHR13061:SF29">
    <property type="entry name" value="GAMMA CARBONIC ANHYDRASE-LIKE 1, MITOCHONDRIAL-RELATED"/>
    <property type="match status" value="1"/>
</dbReference>
<organism evidence="1 2">
    <name type="scientific">Roseisolibacter agri</name>
    <dbReference type="NCBI Taxonomy" id="2014610"/>
    <lineage>
        <taxon>Bacteria</taxon>
        <taxon>Pseudomonadati</taxon>
        <taxon>Gemmatimonadota</taxon>
        <taxon>Gemmatimonadia</taxon>
        <taxon>Gemmatimonadales</taxon>
        <taxon>Gemmatimonadaceae</taxon>
        <taxon>Roseisolibacter</taxon>
    </lineage>
</organism>
<dbReference type="EMBL" id="BRXS01000006">
    <property type="protein sequence ID" value="GLC27693.1"/>
    <property type="molecule type" value="Genomic_DNA"/>
</dbReference>
<dbReference type="Gene3D" id="2.160.10.10">
    <property type="entry name" value="Hexapeptide repeat proteins"/>
    <property type="match status" value="1"/>
</dbReference>
<accession>A0AA37QIW8</accession>
<evidence type="ECO:0000313" key="2">
    <source>
        <dbReference type="Proteomes" id="UP001161325"/>
    </source>
</evidence>